<evidence type="ECO:0000256" key="6">
    <source>
        <dbReference type="ARBA" id="ARBA00022840"/>
    </source>
</evidence>
<evidence type="ECO:0000256" key="2">
    <source>
        <dbReference type="ARBA" id="ARBA00022527"/>
    </source>
</evidence>
<accession>A0ABV6A950</accession>
<dbReference type="SMART" id="SM00220">
    <property type="entry name" value="S_TKc"/>
    <property type="match status" value="1"/>
</dbReference>
<evidence type="ECO:0000313" key="11">
    <source>
        <dbReference type="EMBL" id="MFB9909712.1"/>
    </source>
</evidence>
<keyword evidence="9" id="KW-0812">Transmembrane</keyword>
<feature type="transmembrane region" description="Helical" evidence="9">
    <location>
        <begin position="347"/>
        <end position="366"/>
    </location>
</feature>
<feature type="domain" description="Protein kinase" evidence="10">
    <location>
        <begin position="23"/>
        <end position="290"/>
    </location>
</feature>
<evidence type="ECO:0000259" key="10">
    <source>
        <dbReference type="PROSITE" id="PS50011"/>
    </source>
</evidence>
<keyword evidence="9" id="KW-0472">Membrane</keyword>
<dbReference type="PROSITE" id="PS00107">
    <property type="entry name" value="PROTEIN_KINASE_ATP"/>
    <property type="match status" value="1"/>
</dbReference>
<dbReference type="GO" id="GO:0016301">
    <property type="term" value="F:kinase activity"/>
    <property type="evidence" value="ECO:0007669"/>
    <property type="project" value="UniProtKB-KW"/>
</dbReference>
<dbReference type="Proteomes" id="UP001589693">
    <property type="component" value="Unassembled WGS sequence"/>
</dbReference>
<dbReference type="InterPro" id="IPR011009">
    <property type="entry name" value="Kinase-like_dom_sf"/>
</dbReference>
<evidence type="ECO:0000256" key="9">
    <source>
        <dbReference type="SAM" id="Phobius"/>
    </source>
</evidence>
<dbReference type="EMBL" id="JBHLZU010000037">
    <property type="protein sequence ID" value="MFB9909712.1"/>
    <property type="molecule type" value="Genomic_DNA"/>
</dbReference>
<reference evidence="11 12" key="1">
    <citation type="submission" date="2024-09" db="EMBL/GenBank/DDBJ databases">
        <authorList>
            <person name="Sun Q."/>
            <person name="Mori K."/>
        </authorList>
    </citation>
    <scope>NUCLEOTIDE SEQUENCE [LARGE SCALE GENOMIC DNA]</scope>
    <source>
        <strain evidence="11 12">TBRC 7907</strain>
    </source>
</reference>
<evidence type="ECO:0000256" key="1">
    <source>
        <dbReference type="ARBA" id="ARBA00012513"/>
    </source>
</evidence>
<evidence type="ECO:0000256" key="3">
    <source>
        <dbReference type="ARBA" id="ARBA00022679"/>
    </source>
</evidence>
<keyword evidence="3" id="KW-0808">Transferase</keyword>
<dbReference type="InterPro" id="IPR000719">
    <property type="entry name" value="Prot_kinase_dom"/>
</dbReference>
<dbReference type="InterPro" id="IPR017441">
    <property type="entry name" value="Protein_kinase_ATP_BS"/>
</dbReference>
<dbReference type="Gene3D" id="1.10.510.10">
    <property type="entry name" value="Transferase(Phosphotransferase) domain 1"/>
    <property type="match status" value="1"/>
</dbReference>
<dbReference type="PANTHER" id="PTHR43289:SF6">
    <property type="entry name" value="SERINE_THREONINE-PROTEIN KINASE NEKL-3"/>
    <property type="match status" value="1"/>
</dbReference>
<feature type="region of interest" description="Disordered" evidence="8">
    <location>
        <begin position="372"/>
        <end position="417"/>
    </location>
</feature>
<keyword evidence="12" id="KW-1185">Reference proteome</keyword>
<protein>
    <recommendedName>
        <fullName evidence="1">non-specific serine/threonine protein kinase</fullName>
        <ecNumber evidence="1">2.7.11.1</ecNumber>
    </recommendedName>
</protein>
<dbReference type="PANTHER" id="PTHR43289">
    <property type="entry name" value="MITOGEN-ACTIVATED PROTEIN KINASE KINASE KINASE 20-RELATED"/>
    <property type="match status" value="1"/>
</dbReference>
<dbReference type="SUPFAM" id="SSF56112">
    <property type="entry name" value="Protein kinase-like (PK-like)"/>
    <property type="match status" value="1"/>
</dbReference>
<keyword evidence="6 7" id="KW-0067">ATP-binding</keyword>
<name>A0ABV6A950_9PSEU</name>
<dbReference type="InterPro" id="IPR008271">
    <property type="entry name" value="Ser/Thr_kinase_AS"/>
</dbReference>
<dbReference type="Pfam" id="PF00069">
    <property type="entry name" value="Pkinase"/>
    <property type="match status" value="1"/>
</dbReference>
<feature type="compositionally biased region" description="Gly residues" evidence="8">
    <location>
        <begin position="380"/>
        <end position="396"/>
    </location>
</feature>
<dbReference type="RefSeq" id="WP_377862621.1">
    <property type="nucleotide sequence ID" value="NZ_JBHLZU010000037.1"/>
</dbReference>
<evidence type="ECO:0000256" key="8">
    <source>
        <dbReference type="SAM" id="MobiDB-lite"/>
    </source>
</evidence>
<keyword evidence="2" id="KW-0723">Serine/threonine-protein kinase</keyword>
<sequence length="517" mass="53902">MGARARLRSDAGIDEGHLIAGHYRLVSKIGSGAMGVVWRARDERLDRMVAVKQLLVQPGLSAEETDNARRRAMREGRIAARLQHPNAITLYDVAEHNGDPCLVMEYLPSKSLAEILADRGPLPPREVAAIGAQIAAALSAAHTVGITHRDLKPGNVLITDTGVAKITDFGISRAVGDVQVTRTGMLAGTPAYFAPEVARGNDIGGPASDVFSLGATLYDAVEGQPPFGTSDNPLALLHAAAAGNVAPPRQAGPMTALLMGMLRSEPQDRPNMAQVGTALAGLAAGRTPVMPARVGTPAARTQKVDAGGHIPPPPRPAASYGTHQSTPSPAAAPTRSKQQPAKRKRSPVLLVLVLVVLVGGGGYAAYRYLDQRPSNSSGSSGSGSGSSSTGGSGSGSSGSTPSTTQAQATTTAPDGTVDLGQAGQLVVNYYSGSDNIQGMWDMLTQGAQAGWGSRAEFDNYWKQYPRMYSNTARGAGQDSDKAYRVSINVTYSPGRTEQKIVRVTRVGGQLKIDSVAR</sequence>
<dbReference type="Gene3D" id="3.30.200.20">
    <property type="entry name" value="Phosphorylase Kinase, domain 1"/>
    <property type="match status" value="1"/>
</dbReference>
<evidence type="ECO:0000313" key="12">
    <source>
        <dbReference type="Proteomes" id="UP001589693"/>
    </source>
</evidence>
<organism evidence="11 12">
    <name type="scientific">Allokutzneria oryzae</name>
    <dbReference type="NCBI Taxonomy" id="1378989"/>
    <lineage>
        <taxon>Bacteria</taxon>
        <taxon>Bacillati</taxon>
        <taxon>Actinomycetota</taxon>
        <taxon>Actinomycetes</taxon>
        <taxon>Pseudonocardiales</taxon>
        <taxon>Pseudonocardiaceae</taxon>
        <taxon>Allokutzneria</taxon>
    </lineage>
</organism>
<dbReference type="EC" id="2.7.11.1" evidence="1"/>
<evidence type="ECO:0000256" key="4">
    <source>
        <dbReference type="ARBA" id="ARBA00022741"/>
    </source>
</evidence>
<dbReference type="CDD" id="cd14014">
    <property type="entry name" value="STKc_PknB_like"/>
    <property type="match status" value="1"/>
</dbReference>
<evidence type="ECO:0000256" key="7">
    <source>
        <dbReference type="PROSITE-ProRule" id="PRU10141"/>
    </source>
</evidence>
<feature type="region of interest" description="Disordered" evidence="8">
    <location>
        <begin position="294"/>
        <end position="344"/>
    </location>
</feature>
<keyword evidence="9" id="KW-1133">Transmembrane helix</keyword>
<evidence type="ECO:0000256" key="5">
    <source>
        <dbReference type="ARBA" id="ARBA00022777"/>
    </source>
</evidence>
<proteinExistence type="predicted"/>
<feature type="binding site" evidence="7">
    <location>
        <position position="52"/>
    </location>
    <ligand>
        <name>ATP</name>
        <dbReference type="ChEBI" id="CHEBI:30616"/>
    </ligand>
</feature>
<dbReference type="PROSITE" id="PS00108">
    <property type="entry name" value="PROTEIN_KINASE_ST"/>
    <property type="match status" value="1"/>
</dbReference>
<dbReference type="PROSITE" id="PS50011">
    <property type="entry name" value="PROTEIN_KINASE_DOM"/>
    <property type="match status" value="1"/>
</dbReference>
<gene>
    <name evidence="11" type="ORF">ACFFQA_37755</name>
</gene>
<comment type="caution">
    <text evidence="11">The sequence shown here is derived from an EMBL/GenBank/DDBJ whole genome shotgun (WGS) entry which is preliminary data.</text>
</comment>
<keyword evidence="4 7" id="KW-0547">Nucleotide-binding</keyword>
<keyword evidence="5 11" id="KW-0418">Kinase</keyword>